<dbReference type="InterPro" id="IPR036929">
    <property type="entry name" value="DsbDN_sf"/>
</dbReference>
<accession>A0A3N1XXE1</accession>
<feature type="signal peptide" evidence="1">
    <location>
        <begin position="1"/>
        <end position="18"/>
    </location>
</feature>
<reference evidence="3 4" key="1">
    <citation type="submission" date="2018-11" db="EMBL/GenBank/DDBJ databases">
        <title>Genomic Encyclopedia of Type Strains, Phase IV (KMG-IV): sequencing the most valuable type-strain genomes for metagenomic binning, comparative biology and taxonomic classification.</title>
        <authorList>
            <person name="Goeker M."/>
        </authorList>
    </citation>
    <scope>NUCLEOTIDE SEQUENCE [LARGE SCALE GENOMIC DNA]</scope>
    <source>
        <strain evidence="3 4">DSM 100275</strain>
    </source>
</reference>
<organism evidence="3 4">
    <name type="scientific">Inmirania thermothiophila</name>
    <dbReference type="NCBI Taxonomy" id="1750597"/>
    <lineage>
        <taxon>Bacteria</taxon>
        <taxon>Pseudomonadati</taxon>
        <taxon>Pseudomonadota</taxon>
        <taxon>Gammaproteobacteria</taxon>
        <taxon>Chromatiales</taxon>
        <taxon>Ectothiorhodospiraceae</taxon>
        <taxon>Inmirania</taxon>
    </lineage>
</organism>
<dbReference type="InterPro" id="IPR028250">
    <property type="entry name" value="DsbDN"/>
</dbReference>
<name>A0A3N1XXE1_9GAMM</name>
<sequence>MRGLTALAATAWAAAAAAAPLFGIGGDEAPQPFLPADEAFVLSVDAPAPDRLVVRWEIAEGYYLYRSRLAFAAAEPDAVLGPPRLPPGRATEDAFLGRQEVYHRRVAVEVPVRWQGKPRRMLTLEVRYQGCAEAGLCYPPLARTVPVILPAP</sequence>
<dbReference type="Gene3D" id="2.60.40.1250">
    <property type="entry name" value="Thiol:disulfide interchange protein DsbD, N-terminal domain"/>
    <property type="match status" value="1"/>
</dbReference>
<comment type="caution">
    <text evidence="3">The sequence shown here is derived from an EMBL/GenBank/DDBJ whole genome shotgun (WGS) entry which is preliminary data.</text>
</comment>
<keyword evidence="1" id="KW-0732">Signal</keyword>
<dbReference type="Pfam" id="PF11412">
    <property type="entry name" value="DsbD_N"/>
    <property type="match status" value="1"/>
</dbReference>
<evidence type="ECO:0000313" key="3">
    <source>
        <dbReference type="EMBL" id="ROR29597.1"/>
    </source>
</evidence>
<dbReference type="RefSeq" id="WP_170165128.1">
    <property type="nucleotide sequence ID" value="NZ_RJVI01000003.1"/>
</dbReference>
<dbReference type="SUPFAM" id="SSF74863">
    <property type="entry name" value="Thiol:disulfide interchange protein DsbD, N-terminal domain (DsbD-alpha)"/>
    <property type="match status" value="1"/>
</dbReference>
<evidence type="ECO:0000313" key="4">
    <source>
        <dbReference type="Proteomes" id="UP000276634"/>
    </source>
</evidence>
<feature type="chain" id="PRO_5018045941" evidence="1">
    <location>
        <begin position="19"/>
        <end position="152"/>
    </location>
</feature>
<evidence type="ECO:0000256" key="1">
    <source>
        <dbReference type="SAM" id="SignalP"/>
    </source>
</evidence>
<dbReference type="GO" id="GO:0045454">
    <property type="term" value="P:cell redox homeostasis"/>
    <property type="evidence" value="ECO:0007669"/>
    <property type="project" value="TreeGrafter"/>
</dbReference>
<dbReference type="PANTHER" id="PTHR32234">
    <property type="entry name" value="THIOL:DISULFIDE INTERCHANGE PROTEIN DSBD"/>
    <property type="match status" value="1"/>
</dbReference>
<evidence type="ECO:0000259" key="2">
    <source>
        <dbReference type="Pfam" id="PF11412"/>
    </source>
</evidence>
<dbReference type="GO" id="GO:0015035">
    <property type="term" value="F:protein-disulfide reductase activity"/>
    <property type="evidence" value="ECO:0007669"/>
    <property type="project" value="TreeGrafter"/>
</dbReference>
<dbReference type="EMBL" id="RJVI01000003">
    <property type="protein sequence ID" value="ROR29597.1"/>
    <property type="molecule type" value="Genomic_DNA"/>
</dbReference>
<dbReference type="PANTHER" id="PTHR32234:SF0">
    <property type="entry name" value="THIOL:DISULFIDE INTERCHANGE PROTEIN DSBD"/>
    <property type="match status" value="1"/>
</dbReference>
<dbReference type="AlphaFoldDB" id="A0A3N1XXE1"/>
<feature type="domain" description="Thiol:disulfide interchange protein DsbD N-terminal" evidence="2">
    <location>
        <begin position="32"/>
        <end position="146"/>
    </location>
</feature>
<dbReference type="Proteomes" id="UP000276634">
    <property type="component" value="Unassembled WGS sequence"/>
</dbReference>
<protein>
    <submittedName>
        <fullName evidence="3">Disulfide bond corrector protein DsbC</fullName>
    </submittedName>
</protein>
<keyword evidence="4" id="KW-1185">Reference proteome</keyword>
<proteinExistence type="predicted"/>
<gene>
    <name evidence="3" type="ORF">EDC57_2268</name>
</gene>